<dbReference type="GO" id="GO:0008270">
    <property type="term" value="F:zinc ion binding"/>
    <property type="evidence" value="ECO:0007669"/>
    <property type="project" value="UniProtKB-KW"/>
</dbReference>
<sequence>MEKICEFCTTLRPVVYCKADAAQLCLSCDAKVHSANALSSRHMRSILCDLCRSCPAYVRCTDHQMFICRSCDRSLHDGSSQHQKQVISSYVGCPSAKDFASLWGFELKEVDNGTSRDQLVSNSHGSGDSSAVNLDIPSSQIGGPPASSRVNFETVVSHAESKMGSSSQNRKMYDRKLQQTSYILQQILDLKRLQITDDPNLAQLLRGEEQTEISSSMYYAPAKFDQNLDQHLQHSEDLSINIQQMDSSLQEVKVDTLPFTFSQQEHLPSSSNFGLPLHGESYWQCKSPAQSSQLWSQNMQDLGVCEELVCDEDFNMPDVDLTFRNFEEMFGGDHDPVRALLNDKDVSCSSMEKDLFRDASDNGHARSMEDASVASSVYIARSAHMDKDIGPYKQVYKLPGTMDCPRPVRSSYSTLSFSVSRFSTESSGTDCLDSGVSPYVTGEASNNSPDREGAHLEARELAKMRYKEKKKSRLHETKIRYPSRKARADVRKRVKGRFVKTEGYDFDTVDVTRSY</sequence>
<feature type="domain" description="B box-type" evidence="10">
    <location>
        <begin position="1"/>
        <end position="47"/>
    </location>
</feature>
<keyword evidence="7 9" id="KW-0539">Nucleus</keyword>
<organism evidence="12 13">
    <name type="scientific">Morella rubra</name>
    <name type="common">Chinese bayberry</name>
    <dbReference type="NCBI Taxonomy" id="262757"/>
    <lineage>
        <taxon>Eukaryota</taxon>
        <taxon>Viridiplantae</taxon>
        <taxon>Streptophyta</taxon>
        <taxon>Embryophyta</taxon>
        <taxon>Tracheophyta</taxon>
        <taxon>Spermatophyta</taxon>
        <taxon>Magnoliopsida</taxon>
        <taxon>eudicotyledons</taxon>
        <taxon>Gunneridae</taxon>
        <taxon>Pentapetalae</taxon>
        <taxon>rosids</taxon>
        <taxon>fabids</taxon>
        <taxon>Fagales</taxon>
        <taxon>Myricaceae</taxon>
        <taxon>Morella</taxon>
    </lineage>
</organism>
<evidence type="ECO:0000256" key="1">
    <source>
        <dbReference type="ARBA" id="ARBA00004123"/>
    </source>
</evidence>
<accession>A0A6A1UZV2</accession>
<dbReference type="InterPro" id="IPR049808">
    <property type="entry name" value="CONSTANS-like_Bbox1"/>
</dbReference>
<evidence type="ECO:0000256" key="8">
    <source>
        <dbReference type="PROSITE-ProRule" id="PRU00024"/>
    </source>
</evidence>
<feature type="domain" description="CCT" evidence="11">
    <location>
        <begin position="459"/>
        <end position="501"/>
    </location>
</feature>
<evidence type="ECO:0000256" key="9">
    <source>
        <dbReference type="PROSITE-ProRule" id="PRU00357"/>
    </source>
</evidence>
<gene>
    <name evidence="12" type="ORF">CJ030_MR7G017788</name>
</gene>
<evidence type="ECO:0000256" key="6">
    <source>
        <dbReference type="ARBA" id="ARBA00022833"/>
    </source>
</evidence>
<dbReference type="Pfam" id="PF06203">
    <property type="entry name" value="CCT"/>
    <property type="match status" value="1"/>
</dbReference>
<proteinExistence type="inferred from homology"/>
<dbReference type="GO" id="GO:0005634">
    <property type="term" value="C:nucleus"/>
    <property type="evidence" value="ECO:0007669"/>
    <property type="project" value="UniProtKB-SubCell"/>
</dbReference>
<evidence type="ECO:0000256" key="2">
    <source>
        <dbReference type="ARBA" id="ARBA00010024"/>
    </source>
</evidence>
<keyword evidence="3" id="KW-0479">Metal-binding</keyword>
<evidence type="ECO:0000259" key="10">
    <source>
        <dbReference type="PROSITE" id="PS50119"/>
    </source>
</evidence>
<dbReference type="PROSITE" id="PS51017">
    <property type="entry name" value="CCT"/>
    <property type="match status" value="1"/>
</dbReference>
<feature type="domain" description="B box-type" evidence="10">
    <location>
        <begin position="43"/>
        <end position="87"/>
    </location>
</feature>
<comment type="similarity">
    <text evidence="2">Belongs to the CONSTANS family.</text>
</comment>
<dbReference type="PANTHER" id="PTHR31717:SF40">
    <property type="entry name" value="ZINC FINGER PROTEIN CONSTANS-LIKE 10"/>
    <property type="match status" value="1"/>
</dbReference>
<comment type="subcellular location">
    <subcellularLocation>
        <location evidence="1 9">Nucleus</location>
    </subcellularLocation>
</comment>
<dbReference type="SMART" id="SM00336">
    <property type="entry name" value="BBOX"/>
    <property type="match status" value="2"/>
</dbReference>
<dbReference type="InterPro" id="IPR010402">
    <property type="entry name" value="CCT_domain"/>
</dbReference>
<evidence type="ECO:0000256" key="7">
    <source>
        <dbReference type="ARBA" id="ARBA00023242"/>
    </source>
</evidence>
<dbReference type="OrthoDB" id="1588981at2759"/>
<keyword evidence="6" id="KW-0862">Zinc</keyword>
<evidence type="ECO:0000256" key="5">
    <source>
        <dbReference type="ARBA" id="ARBA00022771"/>
    </source>
</evidence>
<dbReference type="GO" id="GO:0006355">
    <property type="term" value="P:regulation of DNA-templated transcription"/>
    <property type="evidence" value="ECO:0007669"/>
    <property type="project" value="UniProtKB-ARBA"/>
</dbReference>
<reference evidence="12 13" key="1">
    <citation type="journal article" date="2019" name="Plant Biotechnol. J.">
        <title>The red bayberry genome and genetic basis of sex determination.</title>
        <authorList>
            <person name="Jia H.M."/>
            <person name="Jia H.J."/>
            <person name="Cai Q.L."/>
            <person name="Wang Y."/>
            <person name="Zhao H.B."/>
            <person name="Yang W.F."/>
            <person name="Wang G.Y."/>
            <person name="Li Y.H."/>
            <person name="Zhan D.L."/>
            <person name="Shen Y.T."/>
            <person name="Niu Q.F."/>
            <person name="Chang L."/>
            <person name="Qiu J."/>
            <person name="Zhao L."/>
            <person name="Xie H.B."/>
            <person name="Fu W.Y."/>
            <person name="Jin J."/>
            <person name="Li X.W."/>
            <person name="Jiao Y."/>
            <person name="Zhou C.C."/>
            <person name="Tu T."/>
            <person name="Chai C.Y."/>
            <person name="Gao J.L."/>
            <person name="Fan L.J."/>
            <person name="van de Weg E."/>
            <person name="Wang J.Y."/>
            <person name="Gao Z.S."/>
        </authorList>
    </citation>
    <scope>NUCLEOTIDE SEQUENCE [LARGE SCALE GENOMIC DNA]</scope>
    <source>
        <tissue evidence="12">Leaves</tissue>
    </source>
</reference>
<evidence type="ECO:0000313" key="12">
    <source>
        <dbReference type="EMBL" id="KAB1205616.1"/>
    </source>
</evidence>
<dbReference type="InterPro" id="IPR000315">
    <property type="entry name" value="Znf_B-box"/>
</dbReference>
<name>A0A6A1UZV2_9ROSI</name>
<comment type="caution">
    <text evidence="12">The sequence shown here is derived from an EMBL/GenBank/DDBJ whole genome shotgun (WGS) entry which is preliminary data.</text>
</comment>
<evidence type="ECO:0000256" key="3">
    <source>
        <dbReference type="ARBA" id="ARBA00022723"/>
    </source>
</evidence>
<dbReference type="EMBL" id="RXIC02000025">
    <property type="protein sequence ID" value="KAB1205616.1"/>
    <property type="molecule type" value="Genomic_DNA"/>
</dbReference>
<keyword evidence="5 8" id="KW-0863">Zinc-finger</keyword>
<evidence type="ECO:0000313" key="13">
    <source>
        <dbReference type="Proteomes" id="UP000516437"/>
    </source>
</evidence>
<dbReference type="PANTHER" id="PTHR31717">
    <property type="entry name" value="ZINC FINGER PROTEIN CONSTANS-LIKE 10"/>
    <property type="match status" value="1"/>
</dbReference>
<evidence type="ECO:0008006" key="14">
    <source>
        <dbReference type="Google" id="ProtNLM"/>
    </source>
</evidence>
<evidence type="ECO:0000259" key="11">
    <source>
        <dbReference type="PROSITE" id="PS51017"/>
    </source>
</evidence>
<dbReference type="AlphaFoldDB" id="A0A6A1UZV2"/>
<dbReference type="PROSITE" id="PS50119">
    <property type="entry name" value="ZF_BBOX"/>
    <property type="match status" value="2"/>
</dbReference>
<dbReference type="CDD" id="cd19821">
    <property type="entry name" value="Bbox1_BBX-like"/>
    <property type="match status" value="2"/>
</dbReference>
<keyword evidence="13" id="KW-1185">Reference proteome</keyword>
<evidence type="ECO:0000256" key="4">
    <source>
        <dbReference type="ARBA" id="ARBA00022737"/>
    </source>
</evidence>
<keyword evidence="4" id="KW-0677">Repeat</keyword>
<dbReference type="Proteomes" id="UP000516437">
    <property type="component" value="Chromosome 7"/>
</dbReference>
<protein>
    <recommendedName>
        <fullName evidence="14">Zinc finger protein CONSTANS-LIKE 10</fullName>
    </recommendedName>
</protein>